<proteinExistence type="predicted"/>
<dbReference type="InterPro" id="IPR036650">
    <property type="entry name" value="CAT_RNA-bd_dom_sf"/>
</dbReference>
<organism evidence="3 4">
    <name type="scientific">Salibacterium qingdaonense</name>
    <dbReference type="NCBI Taxonomy" id="266892"/>
    <lineage>
        <taxon>Bacteria</taxon>
        <taxon>Bacillati</taxon>
        <taxon>Bacillota</taxon>
        <taxon>Bacilli</taxon>
        <taxon>Bacillales</taxon>
        <taxon>Bacillaceae</taxon>
    </lineage>
</organism>
<dbReference type="GO" id="GO:0003723">
    <property type="term" value="F:RNA binding"/>
    <property type="evidence" value="ECO:0007669"/>
    <property type="project" value="InterPro"/>
</dbReference>
<dbReference type="Gene3D" id="1.10.1790.10">
    <property type="entry name" value="PRD domain"/>
    <property type="match status" value="2"/>
</dbReference>
<dbReference type="Gene3D" id="2.30.24.10">
    <property type="entry name" value="CAT RNA-binding domain"/>
    <property type="match status" value="1"/>
</dbReference>
<dbReference type="GO" id="GO:0006355">
    <property type="term" value="P:regulation of DNA-templated transcription"/>
    <property type="evidence" value="ECO:0007669"/>
    <property type="project" value="InterPro"/>
</dbReference>
<reference evidence="3 4" key="1">
    <citation type="submission" date="2016-10" db="EMBL/GenBank/DDBJ databases">
        <authorList>
            <person name="de Groot N.N."/>
        </authorList>
    </citation>
    <scope>NUCLEOTIDE SEQUENCE [LARGE SCALE GENOMIC DNA]</scope>
    <source>
        <strain evidence="3 4">CGMCC 1.6134</strain>
    </source>
</reference>
<name>A0A1I4JRP1_9BACI</name>
<dbReference type="SUPFAM" id="SSF50151">
    <property type="entry name" value="SacY-like RNA-binding domain"/>
    <property type="match status" value="1"/>
</dbReference>
<sequence>MIVQKVLNHNAAVVMDNEEEKVAIGSGIAFQKKKHDTIDPEKIEKLFVLSRNQNSTFTELLEKAGEWETGIIQDLVYWMEQQLGIHLDNHSYALLFDHLIHLLKRLSEGSHIVNYLLEEIQTLYPDAFRAAEESARRLAWKSGYSISYDETGFLALHLYAADRNKTSPAGVRERTAMLHRMMTVMEESLNTMFPRRTLAYEGLVNHLNVAIQTAEHQEELMKAPPDMVNMMKEKYPASCEAARQAVLVLKEEKKLTIPEDESVYIAMHLQRLLNKKSR</sequence>
<dbReference type="AlphaFoldDB" id="A0A1I4JRP1"/>
<dbReference type="Pfam" id="PF03123">
    <property type="entry name" value="CAT_RBD"/>
    <property type="match status" value="1"/>
</dbReference>
<keyword evidence="4" id="KW-1185">Reference proteome</keyword>
<dbReference type="RefSeq" id="WP_090925854.1">
    <property type="nucleotide sequence ID" value="NZ_FOTY01000003.1"/>
</dbReference>
<dbReference type="OrthoDB" id="9813552at2"/>
<dbReference type="InterPro" id="IPR050661">
    <property type="entry name" value="BglG_antiterminators"/>
</dbReference>
<protein>
    <submittedName>
        <fullName evidence="3">Transcriptional antiterminator, BglG family</fullName>
    </submittedName>
</protein>
<dbReference type="Pfam" id="PF00874">
    <property type="entry name" value="PRD"/>
    <property type="match status" value="2"/>
</dbReference>
<keyword evidence="1" id="KW-0677">Repeat</keyword>
<accession>A0A1I4JRP1</accession>
<feature type="domain" description="PRD" evidence="2">
    <location>
        <begin position="63"/>
        <end position="168"/>
    </location>
</feature>
<dbReference type="InterPro" id="IPR004341">
    <property type="entry name" value="CAT_RNA-bd_dom"/>
</dbReference>
<dbReference type="STRING" id="266892.SAMN04488054_103313"/>
<dbReference type="SMART" id="SM01061">
    <property type="entry name" value="CAT_RBD"/>
    <property type="match status" value="1"/>
</dbReference>
<dbReference type="InterPro" id="IPR011608">
    <property type="entry name" value="PRD"/>
</dbReference>
<gene>
    <name evidence="3" type="ORF">SAMN04488054_103313</name>
</gene>
<dbReference type="PANTHER" id="PTHR30185:SF15">
    <property type="entry name" value="CRYPTIC BETA-GLUCOSIDE BGL OPERON ANTITERMINATOR"/>
    <property type="match status" value="1"/>
</dbReference>
<dbReference type="SUPFAM" id="SSF63520">
    <property type="entry name" value="PTS-regulatory domain, PRD"/>
    <property type="match status" value="2"/>
</dbReference>
<dbReference type="EMBL" id="FOTY01000003">
    <property type="protein sequence ID" value="SFL69190.1"/>
    <property type="molecule type" value="Genomic_DNA"/>
</dbReference>
<dbReference type="PROSITE" id="PS51372">
    <property type="entry name" value="PRD_2"/>
    <property type="match status" value="2"/>
</dbReference>
<evidence type="ECO:0000259" key="2">
    <source>
        <dbReference type="PROSITE" id="PS51372"/>
    </source>
</evidence>
<dbReference type="Proteomes" id="UP000199668">
    <property type="component" value="Unassembled WGS sequence"/>
</dbReference>
<dbReference type="PANTHER" id="PTHR30185">
    <property type="entry name" value="CRYPTIC BETA-GLUCOSIDE BGL OPERON ANTITERMINATOR"/>
    <property type="match status" value="1"/>
</dbReference>
<evidence type="ECO:0000313" key="3">
    <source>
        <dbReference type="EMBL" id="SFL69190.1"/>
    </source>
</evidence>
<evidence type="ECO:0000256" key="1">
    <source>
        <dbReference type="ARBA" id="ARBA00022737"/>
    </source>
</evidence>
<feature type="domain" description="PRD" evidence="2">
    <location>
        <begin position="169"/>
        <end position="278"/>
    </location>
</feature>
<dbReference type="InterPro" id="IPR036634">
    <property type="entry name" value="PRD_sf"/>
</dbReference>
<evidence type="ECO:0000313" key="4">
    <source>
        <dbReference type="Proteomes" id="UP000199668"/>
    </source>
</evidence>